<protein>
    <recommendedName>
        <fullName evidence="2">Indoleacetamide hydrolase</fullName>
    </recommendedName>
</protein>
<dbReference type="InterPro" id="IPR020556">
    <property type="entry name" value="Amidase_CS"/>
</dbReference>
<evidence type="ECO:0000259" key="3">
    <source>
        <dbReference type="Pfam" id="PF01425"/>
    </source>
</evidence>
<dbReference type="InterPro" id="IPR023631">
    <property type="entry name" value="Amidase_dom"/>
</dbReference>
<dbReference type="PANTHER" id="PTHR11895">
    <property type="entry name" value="TRANSAMIDASE"/>
    <property type="match status" value="1"/>
</dbReference>
<name>A0A9E6UQ58_9HYPH</name>
<dbReference type="PROSITE" id="PS00571">
    <property type="entry name" value="AMIDASES"/>
    <property type="match status" value="1"/>
</dbReference>
<dbReference type="SUPFAM" id="SSF75304">
    <property type="entry name" value="Amidase signature (AS) enzymes"/>
    <property type="match status" value="1"/>
</dbReference>
<dbReference type="KEGG" id="cmet:K6K41_00180"/>
<comment type="function">
    <text evidence="1">Hydrolyzes indole-3-acetamide (IAM) into indole-3-acetic acid (IAA).</text>
</comment>
<evidence type="ECO:0000256" key="2">
    <source>
        <dbReference type="ARBA" id="ARBA00021874"/>
    </source>
</evidence>
<proteinExistence type="predicted"/>
<dbReference type="Pfam" id="PF01425">
    <property type="entry name" value="Amidase"/>
    <property type="match status" value="1"/>
</dbReference>
<gene>
    <name evidence="4" type="ORF">K6K41_00180</name>
</gene>
<dbReference type="InterPro" id="IPR000120">
    <property type="entry name" value="Amidase"/>
</dbReference>
<dbReference type="InterPro" id="IPR036928">
    <property type="entry name" value="AS_sf"/>
</dbReference>
<evidence type="ECO:0000313" key="5">
    <source>
        <dbReference type="Proteomes" id="UP000825701"/>
    </source>
</evidence>
<evidence type="ECO:0000256" key="1">
    <source>
        <dbReference type="ARBA" id="ARBA00003871"/>
    </source>
</evidence>
<accession>A0A9E6UQ58</accession>
<dbReference type="GO" id="GO:0016787">
    <property type="term" value="F:hydrolase activity"/>
    <property type="evidence" value="ECO:0007669"/>
    <property type="project" value="UniProtKB-KW"/>
</dbReference>
<dbReference type="PANTHER" id="PTHR11895:SF76">
    <property type="entry name" value="INDOLEACETAMIDE HYDROLASE"/>
    <property type="match status" value="1"/>
</dbReference>
<dbReference type="AlphaFoldDB" id="A0A9E6UQ58"/>
<organism evidence="4 5">
    <name type="scientific">Chenggangzhangella methanolivorans</name>
    <dbReference type="NCBI Taxonomy" id="1437009"/>
    <lineage>
        <taxon>Bacteria</taxon>
        <taxon>Pseudomonadati</taxon>
        <taxon>Pseudomonadota</taxon>
        <taxon>Alphaproteobacteria</taxon>
        <taxon>Hyphomicrobiales</taxon>
        <taxon>Methylopilaceae</taxon>
        <taxon>Chenggangzhangella</taxon>
    </lineage>
</organism>
<dbReference type="NCBIfam" id="NF005686">
    <property type="entry name" value="PRK07486.1"/>
    <property type="match status" value="1"/>
</dbReference>
<keyword evidence="5" id="KW-1185">Reference proteome</keyword>
<keyword evidence="4" id="KW-0378">Hydrolase</keyword>
<reference evidence="4" key="1">
    <citation type="submission" date="2021-08" db="EMBL/GenBank/DDBJ databases">
        <authorList>
            <person name="Zhang H."/>
            <person name="Xu M."/>
            <person name="Yu Z."/>
            <person name="Yang L."/>
            <person name="Cai Y."/>
        </authorList>
    </citation>
    <scope>NUCLEOTIDE SEQUENCE</scope>
    <source>
        <strain evidence="4">CHL1</strain>
    </source>
</reference>
<evidence type="ECO:0000313" key="4">
    <source>
        <dbReference type="EMBL" id="QZO02209.1"/>
    </source>
</evidence>
<feature type="domain" description="Amidase" evidence="3">
    <location>
        <begin position="25"/>
        <end position="457"/>
    </location>
</feature>
<dbReference type="EMBL" id="CP081869">
    <property type="protein sequence ID" value="QZO02209.1"/>
    <property type="molecule type" value="Genomic_DNA"/>
</dbReference>
<dbReference type="Proteomes" id="UP000825701">
    <property type="component" value="Chromosome"/>
</dbReference>
<sequence length="470" mass="49783">MPELCRAGASKLSRMLAAVDVSSVEVVEAHLGQIERTNPTHNAIVTMRASDKILTEAKAADAARAAGAIAAPLAGLPIAIKDLQPTRGLKTTFGSPLFADFVPDADSLTVERLRAAGAIVIGKTNTPEFGLGSNTYNTVFGRTLNAFDPSLTAGGSSGGAAVAVALGMLPIADGSDFGGSLRNPGAYNNVFGFRPSLGRVPNVPAKDAFYGSFSTDGPIARSVEDLALTLSVMAGYDPRTALASADEGFRYEDRLGGAEALKPKVAWLGSLYGRLPFEPGVLEICEAALAAMEPAGWRAEAAAPDFDFEALWRSFVTLRGLAALTSHGAYRASPEQYAQLKPEMRWEIETAARLSADDIAAAMTTRTRWRETALGLLERFDAIALPTAQVFPFPVDWDWPKEISGVPMDSYHRWMEVVAPGSMTGFPVVNLPAGFAADGRPMGFQLIGRPHGDLDLLRIAAAYEAAAPRA</sequence>
<dbReference type="Gene3D" id="3.90.1300.10">
    <property type="entry name" value="Amidase signature (AS) domain"/>
    <property type="match status" value="1"/>
</dbReference>